<dbReference type="AlphaFoldDB" id="A0A6G3TEQ0"/>
<dbReference type="InterPro" id="IPR001279">
    <property type="entry name" value="Metallo-B-lactamas"/>
</dbReference>
<keyword evidence="2" id="KW-0378">Hydrolase</keyword>
<dbReference type="InterPro" id="IPR050855">
    <property type="entry name" value="NDM-1-like"/>
</dbReference>
<dbReference type="SUPFAM" id="SSF56281">
    <property type="entry name" value="Metallo-hydrolase/oxidoreductase"/>
    <property type="match status" value="1"/>
</dbReference>
<name>A0A6G3TEQ0_9ACTN</name>
<dbReference type="PANTHER" id="PTHR42951:SF4">
    <property type="entry name" value="ACYL-COENZYME A THIOESTERASE MBLAC2"/>
    <property type="match status" value="1"/>
</dbReference>
<proteinExistence type="predicted"/>
<dbReference type="Proteomes" id="UP000475666">
    <property type="component" value="Unassembled WGS sequence"/>
</dbReference>
<comment type="caution">
    <text evidence="2">The sequence shown here is derived from an EMBL/GenBank/DDBJ whole genome shotgun (WGS) entry which is preliminary data.</text>
</comment>
<dbReference type="EMBL" id="JAAGMQ010000481">
    <property type="protein sequence ID" value="NEC34788.1"/>
    <property type="molecule type" value="Genomic_DNA"/>
</dbReference>
<dbReference type="Gene3D" id="3.60.15.10">
    <property type="entry name" value="Ribonuclease Z/Hydroxyacylglutathione hydrolase-like"/>
    <property type="match status" value="1"/>
</dbReference>
<protein>
    <submittedName>
        <fullName evidence="2">MBL fold metallo-hydrolase</fullName>
    </submittedName>
</protein>
<evidence type="ECO:0000313" key="3">
    <source>
        <dbReference type="Proteomes" id="UP000475666"/>
    </source>
</evidence>
<sequence>MNAVPAGTATRREAEVADDVVVVVNGDGGAGLSNSVLLLGNPTTVIDTMLLPDMAADIVTALTRRGRAAELVVNTHIHTDHIGGNRLFDGVPVVAHPRTASGMRRMIGEPGLPALLAKVMPDFAERLADWDSVPADPLPPVDIERALPAGTRVLEFTDAHSAADLALWLPASRVLVAGDLCFAGVTPLAVHGRVSRWRAALDRLIALGPDVVVPGHGSPAGIGALRELADYFDRVLAAAHLAHTEQLTAQAVWARFDAGPAAGWLEPGRTLVNIQVALAEIAGKPFEGEHRVQQDQDPSHSR</sequence>
<reference evidence="2 3" key="1">
    <citation type="submission" date="2020-01" db="EMBL/GenBank/DDBJ databases">
        <title>Insect and environment-associated Actinomycetes.</title>
        <authorList>
            <person name="Currrie C."/>
            <person name="Chevrette M."/>
            <person name="Carlson C."/>
            <person name="Stubbendieck R."/>
            <person name="Wendt-Pienkowski E."/>
        </authorList>
    </citation>
    <scope>NUCLEOTIDE SEQUENCE [LARGE SCALE GENOMIC DNA]</scope>
    <source>
        <strain evidence="2 3">SID7739</strain>
    </source>
</reference>
<dbReference type="InterPro" id="IPR036866">
    <property type="entry name" value="RibonucZ/Hydroxyglut_hydro"/>
</dbReference>
<feature type="domain" description="Metallo-beta-lactamase" evidence="1">
    <location>
        <begin position="32"/>
        <end position="216"/>
    </location>
</feature>
<dbReference type="SMART" id="SM00849">
    <property type="entry name" value="Lactamase_B"/>
    <property type="match status" value="1"/>
</dbReference>
<organism evidence="2 3">
    <name type="scientific">Streptomyces rubrogriseus</name>
    <dbReference type="NCBI Taxonomy" id="194673"/>
    <lineage>
        <taxon>Bacteria</taxon>
        <taxon>Bacillati</taxon>
        <taxon>Actinomycetota</taxon>
        <taxon>Actinomycetes</taxon>
        <taxon>Kitasatosporales</taxon>
        <taxon>Streptomycetaceae</taxon>
        <taxon>Streptomyces</taxon>
        <taxon>Streptomyces violaceoruber group</taxon>
    </lineage>
</organism>
<dbReference type="PANTHER" id="PTHR42951">
    <property type="entry name" value="METALLO-BETA-LACTAMASE DOMAIN-CONTAINING"/>
    <property type="match status" value="1"/>
</dbReference>
<dbReference type="Pfam" id="PF00753">
    <property type="entry name" value="Lactamase_B"/>
    <property type="match status" value="1"/>
</dbReference>
<evidence type="ECO:0000259" key="1">
    <source>
        <dbReference type="SMART" id="SM00849"/>
    </source>
</evidence>
<dbReference type="GeneID" id="96650688"/>
<gene>
    <name evidence="2" type="ORF">G3I66_16690</name>
</gene>
<accession>A0A6G3TEQ0</accession>
<dbReference type="GO" id="GO:0016787">
    <property type="term" value="F:hydrolase activity"/>
    <property type="evidence" value="ECO:0007669"/>
    <property type="project" value="UniProtKB-KW"/>
</dbReference>
<evidence type="ECO:0000313" key="2">
    <source>
        <dbReference type="EMBL" id="NEC34788.1"/>
    </source>
</evidence>
<dbReference type="RefSeq" id="WP_109033059.1">
    <property type="nucleotide sequence ID" value="NZ_BEWD01000007.1"/>
</dbReference>